<protein>
    <submittedName>
        <fullName evidence="2">MHC class II antigen</fullName>
    </submittedName>
</protein>
<dbReference type="AlphaFoldDB" id="B3U2D3"/>
<proteinExistence type="predicted"/>
<reference evidence="2" key="1">
    <citation type="journal article" date="2008" name="Immunogenetics">
        <title>Novel alleles in classical major histocompatibility complex class II loci of the brushtail possum (Trichosurus vulpecula).</title>
        <authorList>
            <person name="Holland O.J."/>
            <person name="Cowan P.E."/>
            <person name="Gleeson D.M."/>
            <person name="Chamley L.W."/>
        </authorList>
    </citation>
    <scope>NUCLEOTIDE SEQUENCE</scope>
    <source>
        <tissue evidence="2">Pinna</tissue>
    </source>
</reference>
<feature type="region of interest" description="Disordered" evidence="1">
    <location>
        <begin position="51"/>
        <end position="78"/>
    </location>
</feature>
<dbReference type="EMBL" id="EU500881">
    <property type="protein sequence ID" value="ACD12142.1"/>
    <property type="molecule type" value="Genomic_DNA"/>
</dbReference>
<name>B3U2D3_TRIVU</name>
<evidence type="ECO:0000313" key="2">
    <source>
        <dbReference type="EMBL" id="ACD12142.1"/>
    </source>
</evidence>
<evidence type="ECO:0000256" key="1">
    <source>
        <dbReference type="SAM" id="MobiDB-lite"/>
    </source>
</evidence>
<sequence length="78" mass="7776">GAGKVRVSLCERDGARAACAEIHLQPGGICALRQRRGGVCGGDGAGAGDCGEFEQPEGDPGALTGRGGHLLPAQLRGH</sequence>
<feature type="non-terminal residue" evidence="2">
    <location>
        <position position="78"/>
    </location>
</feature>
<accession>B3U2D3</accession>
<gene>
    <name evidence="2" type="primary">TrvuDAB</name>
</gene>
<feature type="non-terminal residue" evidence="2">
    <location>
        <position position="1"/>
    </location>
</feature>
<organism evidence="2">
    <name type="scientific">Trichosurus vulpecula</name>
    <name type="common">Brush-tailed possum</name>
    <dbReference type="NCBI Taxonomy" id="9337"/>
    <lineage>
        <taxon>Eukaryota</taxon>
        <taxon>Metazoa</taxon>
        <taxon>Chordata</taxon>
        <taxon>Craniata</taxon>
        <taxon>Vertebrata</taxon>
        <taxon>Euteleostomi</taxon>
        <taxon>Mammalia</taxon>
        <taxon>Metatheria</taxon>
        <taxon>Diprotodontia</taxon>
        <taxon>Phalangeridae</taxon>
        <taxon>Trichosurus</taxon>
    </lineage>
</organism>